<dbReference type="PANTHER" id="PTHR39219">
    <property type="entry name" value="ER MEMBRANE PROTEIN COMPLEX SUBUNIT 10"/>
    <property type="match status" value="1"/>
</dbReference>
<name>A0AA40A027_9PEZI</name>
<feature type="chain" id="PRO_5041354828" evidence="1">
    <location>
        <begin position="20"/>
        <end position="212"/>
    </location>
</feature>
<dbReference type="PANTHER" id="PTHR39219:SF1">
    <property type="entry name" value="ER MEMBRANE PROTEIN COMPLEX SUBUNIT 10"/>
    <property type="match status" value="1"/>
</dbReference>
<evidence type="ECO:0000256" key="1">
    <source>
        <dbReference type="SAM" id="SignalP"/>
    </source>
</evidence>
<dbReference type="Proteomes" id="UP001172101">
    <property type="component" value="Unassembled WGS sequence"/>
</dbReference>
<keyword evidence="1" id="KW-0732">Signal</keyword>
<sequence>MRYSALFSTLLAVAAVASAESVVASIFIQPITTPETPPSLLADVSYEAQPETTATGEVLSYEAPDLPEGGAAALLRVGVYDAAAARWVSSTSVASADNFGKGLSPHLVLSVDNSKGQILGVLCKGVRIDAGQTRDFGPQVVVVPTARGKQPDLNRPVVLSPEGKNVVPEEKTLLQKYVQSQPPLPLSICYGYVFGVVRATADVLTMIGIGGC</sequence>
<evidence type="ECO:0000313" key="3">
    <source>
        <dbReference type="Proteomes" id="UP001172101"/>
    </source>
</evidence>
<reference evidence="2" key="1">
    <citation type="submission" date="2023-06" db="EMBL/GenBank/DDBJ databases">
        <title>Genome-scale phylogeny and comparative genomics of the fungal order Sordariales.</title>
        <authorList>
            <consortium name="Lawrence Berkeley National Laboratory"/>
            <person name="Hensen N."/>
            <person name="Bonometti L."/>
            <person name="Westerberg I."/>
            <person name="Brannstrom I.O."/>
            <person name="Guillou S."/>
            <person name="Cros-Aarteil S."/>
            <person name="Calhoun S."/>
            <person name="Haridas S."/>
            <person name="Kuo A."/>
            <person name="Mondo S."/>
            <person name="Pangilinan J."/>
            <person name="Riley R."/>
            <person name="LaButti K."/>
            <person name="Andreopoulos B."/>
            <person name="Lipzen A."/>
            <person name="Chen C."/>
            <person name="Yanf M."/>
            <person name="Daum C."/>
            <person name="Ng V."/>
            <person name="Clum A."/>
            <person name="Steindorff A."/>
            <person name="Ohm R."/>
            <person name="Martin F."/>
            <person name="Silar P."/>
            <person name="Natvig D."/>
            <person name="Lalanne C."/>
            <person name="Gautier V."/>
            <person name="Ament-velasquez S.L."/>
            <person name="Kruys A."/>
            <person name="Hutchinson M.I."/>
            <person name="Powell A.J."/>
            <person name="Barry K."/>
            <person name="Miller A.N."/>
            <person name="Grigoriev I.V."/>
            <person name="Debuchy R."/>
            <person name="Gladieux P."/>
            <person name="Thoren M.H."/>
            <person name="Johannesson H."/>
        </authorList>
    </citation>
    <scope>NUCLEOTIDE SEQUENCE</scope>
    <source>
        <strain evidence="2">SMH2392-1A</strain>
    </source>
</reference>
<organism evidence="2 3">
    <name type="scientific">Lasiosphaeria miniovina</name>
    <dbReference type="NCBI Taxonomy" id="1954250"/>
    <lineage>
        <taxon>Eukaryota</taxon>
        <taxon>Fungi</taxon>
        <taxon>Dikarya</taxon>
        <taxon>Ascomycota</taxon>
        <taxon>Pezizomycotina</taxon>
        <taxon>Sordariomycetes</taxon>
        <taxon>Sordariomycetidae</taxon>
        <taxon>Sordariales</taxon>
        <taxon>Lasiosphaeriaceae</taxon>
        <taxon>Lasiosphaeria</taxon>
    </lineage>
</organism>
<gene>
    <name evidence="2" type="ORF">B0T26DRAFT_728140</name>
</gene>
<evidence type="ECO:0000313" key="2">
    <source>
        <dbReference type="EMBL" id="KAK0706811.1"/>
    </source>
</evidence>
<accession>A0AA40A027</accession>
<keyword evidence="3" id="KW-1185">Reference proteome</keyword>
<feature type="signal peptide" evidence="1">
    <location>
        <begin position="1"/>
        <end position="19"/>
    </location>
</feature>
<comment type="caution">
    <text evidence="2">The sequence shown here is derived from an EMBL/GenBank/DDBJ whole genome shotgun (WGS) entry which is preliminary data.</text>
</comment>
<protein>
    <submittedName>
        <fullName evidence="2">Uncharacterized protein</fullName>
    </submittedName>
</protein>
<dbReference type="GeneID" id="85326155"/>
<dbReference type="EMBL" id="JAUIRO010000007">
    <property type="protein sequence ID" value="KAK0706811.1"/>
    <property type="molecule type" value="Genomic_DNA"/>
</dbReference>
<dbReference type="RefSeq" id="XP_060291905.1">
    <property type="nucleotide sequence ID" value="XM_060442885.1"/>
</dbReference>
<dbReference type="AlphaFoldDB" id="A0AA40A027"/>
<proteinExistence type="predicted"/>